<feature type="transmembrane region" description="Helical" evidence="1">
    <location>
        <begin position="31"/>
        <end position="52"/>
    </location>
</feature>
<name>A0A1G2SDW4_9BACT</name>
<dbReference type="EMBL" id="MHUV01000001">
    <property type="protein sequence ID" value="OHA83190.1"/>
    <property type="molecule type" value="Genomic_DNA"/>
</dbReference>
<keyword evidence="1" id="KW-0812">Transmembrane</keyword>
<dbReference type="Proteomes" id="UP000178817">
    <property type="component" value="Unassembled WGS sequence"/>
</dbReference>
<keyword evidence="1" id="KW-0472">Membrane</keyword>
<evidence type="ECO:0000256" key="1">
    <source>
        <dbReference type="SAM" id="Phobius"/>
    </source>
</evidence>
<accession>A0A1G2SDW4</accession>
<feature type="transmembrane region" description="Helical" evidence="1">
    <location>
        <begin position="6"/>
        <end position="24"/>
    </location>
</feature>
<proteinExistence type="predicted"/>
<reference evidence="2 3" key="1">
    <citation type="journal article" date="2016" name="Nat. Commun.">
        <title>Thousands of microbial genomes shed light on interconnected biogeochemical processes in an aquifer system.</title>
        <authorList>
            <person name="Anantharaman K."/>
            <person name="Brown C.T."/>
            <person name="Hug L.A."/>
            <person name="Sharon I."/>
            <person name="Castelle C.J."/>
            <person name="Probst A.J."/>
            <person name="Thomas B.C."/>
            <person name="Singh A."/>
            <person name="Wilkins M.J."/>
            <person name="Karaoz U."/>
            <person name="Brodie E.L."/>
            <person name="Williams K.H."/>
            <person name="Hubbard S.S."/>
            <person name="Banfield J.F."/>
        </authorList>
    </citation>
    <scope>NUCLEOTIDE SEQUENCE [LARGE SCALE GENOMIC DNA]</scope>
</reference>
<gene>
    <name evidence="2" type="ORF">A3B07_00260</name>
</gene>
<organism evidence="2 3">
    <name type="scientific">Candidatus Yonathbacteria bacterium RIFCSPLOWO2_01_FULL_43_27</name>
    <dbReference type="NCBI Taxonomy" id="1802726"/>
    <lineage>
        <taxon>Bacteria</taxon>
        <taxon>Candidatus Yonathiibacteriota</taxon>
    </lineage>
</organism>
<evidence type="ECO:0000313" key="3">
    <source>
        <dbReference type="Proteomes" id="UP000178817"/>
    </source>
</evidence>
<keyword evidence="1" id="KW-1133">Transmembrane helix</keyword>
<comment type="caution">
    <text evidence="2">The sequence shown here is derived from an EMBL/GenBank/DDBJ whole genome shotgun (WGS) entry which is preliminary data.</text>
</comment>
<dbReference type="AlphaFoldDB" id="A0A1G2SDW4"/>
<dbReference type="STRING" id="1802726.A3B07_00260"/>
<protein>
    <submittedName>
        <fullName evidence="2">Uncharacterized protein</fullName>
    </submittedName>
</protein>
<evidence type="ECO:0000313" key="2">
    <source>
        <dbReference type="EMBL" id="OHA83190.1"/>
    </source>
</evidence>
<sequence>MEILWYFYAMAAISWGGALMVPFIRKKEGKGSAILMSILSIIIMSASIFYAFESGVKSAEIKADGSYYGVLTSTPALTGGRLTQVIDYTDGGKIKTGVLQKYPPKGYVFEQTEKILLLIPEYAQVGETKEGKVIIVSPGMNALIIDDEM</sequence>